<evidence type="ECO:0000259" key="2">
    <source>
        <dbReference type="Pfam" id="PF20663"/>
    </source>
</evidence>
<name>A0A0W8DJI0_PHYNI</name>
<evidence type="ECO:0000259" key="1">
    <source>
        <dbReference type="Pfam" id="PF20662"/>
    </source>
</evidence>
<evidence type="ECO:0000313" key="3">
    <source>
        <dbReference type="EMBL" id="KUF96432.1"/>
    </source>
</evidence>
<reference evidence="3 4" key="1">
    <citation type="submission" date="2015-11" db="EMBL/GenBank/DDBJ databases">
        <title>Genomes and virulence difference between two physiological races of Phytophthora nicotianae.</title>
        <authorList>
            <person name="Liu H."/>
            <person name="Ma X."/>
            <person name="Yu H."/>
            <person name="Fang D."/>
            <person name="Li Y."/>
            <person name="Wang X."/>
            <person name="Wang W."/>
            <person name="Dong Y."/>
            <person name="Xiao B."/>
        </authorList>
    </citation>
    <scope>NUCLEOTIDE SEQUENCE [LARGE SCALE GENOMIC DNA]</scope>
    <source>
        <strain evidence="4">race 1</strain>
    </source>
</reference>
<dbReference type="EMBL" id="LNFP01000164">
    <property type="protein sequence ID" value="KUF96432.1"/>
    <property type="molecule type" value="Genomic_DNA"/>
</dbReference>
<dbReference type="AlphaFoldDB" id="A0A0W8DJI0"/>
<dbReference type="Pfam" id="PF20663">
    <property type="entry name" value="COG4_N"/>
    <property type="match status" value="1"/>
</dbReference>
<feature type="domain" description="Conserved oligomeric Golgi complex subunit 4 C-terminal" evidence="1">
    <location>
        <begin position="239"/>
        <end position="378"/>
    </location>
</feature>
<organism evidence="3 4">
    <name type="scientific">Phytophthora nicotianae</name>
    <name type="common">Potato buckeye rot agent</name>
    <name type="synonym">Phytophthora parasitica</name>
    <dbReference type="NCBI Taxonomy" id="4792"/>
    <lineage>
        <taxon>Eukaryota</taxon>
        <taxon>Sar</taxon>
        <taxon>Stramenopiles</taxon>
        <taxon>Oomycota</taxon>
        <taxon>Peronosporomycetes</taxon>
        <taxon>Peronosporales</taxon>
        <taxon>Peronosporaceae</taxon>
        <taxon>Phytophthora</taxon>
    </lineage>
</organism>
<evidence type="ECO:0000313" key="4">
    <source>
        <dbReference type="Proteomes" id="UP000054636"/>
    </source>
</evidence>
<dbReference type="PANTHER" id="PTHR24016">
    <property type="entry name" value="CONSERVED OLIGOMERIC GOLGI COMPLEX SUBUNIT 4"/>
    <property type="match status" value="1"/>
</dbReference>
<sequence>MGAPRWKQEQHEALVAQLAAIKQRQQSLREDSLAFAKSPSAPEKAAAQRSLRSLRQLTPEVTVLCAQTGAVVERVANANDVAEKMTREVRRLDVIQSRLGVALEQSAQLLTLRNALAGIRRAMQQQRYPEAATFLQTLKNIEQQMPLDVADKLRVDTIENDLKGVIEGAFEEGLRAGDPRQVQTYAPLFKAVGKDYEEHGLVMLLEHIQRTLEQTLKRERDPRVALSSAGSSSSRRNPVQYELTEAMFTFNEANDPFAHAFVRGLRSLLAAFRGSLSRSNYRAIVHGVALYSATQLESWFLSKVTRVNQLGALQFDKDIRVISTFLSGEGGAGEEVREAFATLTQLAEVLNVDTPQDVLDVYGRRRRGVAWTLPAARVKEVLSRRVEFADASINKLVLK</sequence>
<protein>
    <submittedName>
        <fullName evidence="3">Uncharacterized protein</fullName>
    </submittedName>
</protein>
<dbReference type="PANTHER" id="PTHR24016:SF0">
    <property type="entry name" value="CONSERVED OLIGOMERIC GOLGI COMPLEX SUBUNIT 4"/>
    <property type="match status" value="1"/>
</dbReference>
<feature type="domain" description="Conserved oligomeric Golgi complex subunit 4 N-terminal" evidence="2">
    <location>
        <begin position="51"/>
        <end position="144"/>
    </location>
</feature>
<dbReference type="Gene3D" id="1.20.58.1970">
    <property type="match status" value="1"/>
</dbReference>
<comment type="caution">
    <text evidence="3">The sequence shown here is derived from an EMBL/GenBank/DDBJ whole genome shotgun (WGS) entry which is preliminary data.</text>
</comment>
<dbReference type="InterPro" id="IPR048684">
    <property type="entry name" value="COG4_C"/>
</dbReference>
<dbReference type="InterPro" id="IPR048682">
    <property type="entry name" value="COG4"/>
</dbReference>
<dbReference type="InterPro" id="IPR048680">
    <property type="entry name" value="COG4_N"/>
</dbReference>
<gene>
    <name evidence="3" type="ORF">AM588_10011404</name>
</gene>
<dbReference type="Proteomes" id="UP000054636">
    <property type="component" value="Unassembled WGS sequence"/>
</dbReference>
<accession>A0A0W8DJI0</accession>
<dbReference type="Pfam" id="PF20662">
    <property type="entry name" value="COG4_C"/>
    <property type="match status" value="1"/>
</dbReference>
<proteinExistence type="predicted"/>